<dbReference type="EMBL" id="SJFN01000039">
    <property type="protein sequence ID" value="TBW33792.1"/>
    <property type="molecule type" value="Genomic_DNA"/>
</dbReference>
<feature type="compositionally biased region" description="Low complexity" evidence="12">
    <location>
        <begin position="32"/>
        <end position="47"/>
    </location>
</feature>
<evidence type="ECO:0000256" key="1">
    <source>
        <dbReference type="ARBA" id="ARBA00004651"/>
    </source>
</evidence>
<dbReference type="AlphaFoldDB" id="A0A4Q9VHT2"/>
<sequence>MRRLPQLGPALRAVLGERDAAEGPPRSRHPARLAAQHPAALAGGALHRMPHPDLAGEEPRHVSRDSRQGQGREELRHLPFAGDRAGDPPLSLRRRERHRRPRLRQRGDSRQRLCGRRHPQSDRRPHRRRAVRTDRRRAPRPRRAPHRPRPDPPQEVVVSHRIYLLPVWLRLWHWTNAVLMIVLAITGASLHFAGSGPLLVPFSLAARIHDIAGVALVATYGFFVVANILSGNWWQYVPKPPGVLGRCWRQAVYYGWGIFKGDPHPYPPTVEANFNALQAIVYWLIMYAVVPVVVVTGLVFLYPQFAPAKMFGVDGLLPVAFLHYIAGSVVILFMLAHIYLGTTGVRVTSLFKMMITGWHEE</sequence>
<keyword evidence="6 13" id="KW-0812">Transmembrane</keyword>
<feature type="compositionally biased region" description="Basic and acidic residues" evidence="12">
    <location>
        <begin position="57"/>
        <end position="77"/>
    </location>
</feature>
<keyword evidence="8" id="KW-0249">Electron transport</keyword>
<dbReference type="PRINTS" id="PR00161">
    <property type="entry name" value="NIHGNASECYTB"/>
</dbReference>
<evidence type="ECO:0000313" key="16">
    <source>
        <dbReference type="Proteomes" id="UP000292781"/>
    </source>
</evidence>
<evidence type="ECO:0000256" key="10">
    <source>
        <dbReference type="ARBA" id="ARBA00023004"/>
    </source>
</evidence>
<feature type="region of interest" description="Disordered" evidence="12">
    <location>
        <begin position="15"/>
        <end position="154"/>
    </location>
</feature>
<keyword evidence="10" id="KW-0408">Iron</keyword>
<evidence type="ECO:0000256" key="5">
    <source>
        <dbReference type="ARBA" id="ARBA00022617"/>
    </source>
</evidence>
<dbReference type="PANTHER" id="PTHR30485">
    <property type="entry name" value="NI/FE-HYDROGENASE 1 B-TYPE CYTOCHROME SUBUNIT"/>
    <property type="match status" value="1"/>
</dbReference>
<keyword evidence="9 13" id="KW-1133">Transmembrane helix</keyword>
<name>A0A4Q9VHT2_9HYPH</name>
<comment type="similarity">
    <text evidence="2">Belongs to the HupC/HyaC/HydC family.</text>
</comment>
<feature type="transmembrane region" description="Helical" evidence="13">
    <location>
        <begin position="321"/>
        <end position="340"/>
    </location>
</feature>
<protein>
    <recommendedName>
        <fullName evidence="14">Cytochrome b561 bacterial/Ni-hydrogenase domain-containing protein</fullName>
    </recommendedName>
</protein>
<evidence type="ECO:0000256" key="12">
    <source>
        <dbReference type="SAM" id="MobiDB-lite"/>
    </source>
</evidence>
<gene>
    <name evidence="15" type="ORF">EYW49_19530</name>
</gene>
<feature type="transmembrane region" description="Helical" evidence="13">
    <location>
        <begin position="280"/>
        <end position="301"/>
    </location>
</feature>
<comment type="caution">
    <text evidence="15">The sequence shown here is derived from an EMBL/GenBank/DDBJ whole genome shotgun (WGS) entry which is preliminary data.</text>
</comment>
<dbReference type="GO" id="GO:0009055">
    <property type="term" value="F:electron transfer activity"/>
    <property type="evidence" value="ECO:0007669"/>
    <property type="project" value="InterPro"/>
</dbReference>
<evidence type="ECO:0000256" key="9">
    <source>
        <dbReference type="ARBA" id="ARBA00022989"/>
    </source>
</evidence>
<dbReference type="GO" id="GO:0022904">
    <property type="term" value="P:respiratory electron transport chain"/>
    <property type="evidence" value="ECO:0007669"/>
    <property type="project" value="InterPro"/>
</dbReference>
<evidence type="ECO:0000256" key="2">
    <source>
        <dbReference type="ARBA" id="ARBA00008622"/>
    </source>
</evidence>
<dbReference type="GO" id="GO:0020037">
    <property type="term" value="F:heme binding"/>
    <property type="evidence" value="ECO:0007669"/>
    <property type="project" value="TreeGrafter"/>
</dbReference>
<organism evidence="15 16">
    <name type="scientific">Siculibacillus lacustris</name>
    <dbReference type="NCBI Taxonomy" id="1549641"/>
    <lineage>
        <taxon>Bacteria</taxon>
        <taxon>Pseudomonadati</taxon>
        <taxon>Pseudomonadota</taxon>
        <taxon>Alphaproteobacteria</taxon>
        <taxon>Hyphomicrobiales</taxon>
        <taxon>Ancalomicrobiaceae</taxon>
        <taxon>Siculibacillus</taxon>
    </lineage>
</organism>
<dbReference type="InterPro" id="IPR011577">
    <property type="entry name" value="Cyt_b561_bac/Ni-Hgenase"/>
</dbReference>
<feature type="compositionally biased region" description="Basic residues" evidence="12">
    <location>
        <begin position="113"/>
        <end position="147"/>
    </location>
</feature>
<feature type="domain" description="Cytochrome b561 bacterial/Ni-hydrogenase" evidence="14">
    <location>
        <begin position="166"/>
        <end position="357"/>
    </location>
</feature>
<dbReference type="Proteomes" id="UP000292781">
    <property type="component" value="Unassembled WGS sequence"/>
</dbReference>
<keyword evidence="4" id="KW-1003">Cell membrane</keyword>
<dbReference type="Gene3D" id="1.20.950.20">
    <property type="entry name" value="Transmembrane di-heme cytochromes, Chain C"/>
    <property type="match status" value="1"/>
</dbReference>
<evidence type="ECO:0000313" key="15">
    <source>
        <dbReference type="EMBL" id="TBW33792.1"/>
    </source>
</evidence>
<dbReference type="InterPro" id="IPR000516">
    <property type="entry name" value="Ni-dep_Hydgase_cyt-B"/>
</dbReference>
<dbReference type="GO" id="GO:0005506">
    <property type="term" value="F:iron ion binding"/>
    <property type="evidence" value="ECO:0007669"/>
    <property type="project" value="InterPro"/>
</dbReference>
<dbReference type="InterPro" id="IPR016174">
    <property type="entry name" value="Di-haem_cyt_TM"/>
</dbReference>
<dbReference type="GO" id="GO:0005886">
    <property type="term" value="C:plasma membrane"/>
    <property type="evidence" value="ECO:0007669"/>
    <property type="project" value="UniProtKB-SubCell"/>
</dbReference>
<accession>A0A4Q9VHT2</accession>
<evidence type="ECO:0000256" key="8">
    <source>
        <dbReference type="ARBA" id="ARBA00022982"/>
    </source>
</evidence>
<feature type="compositionally biased region" description="Basic residues" evidence="12">
    <location>
        <begin position="92"/>
        <end position="104"/>
    </location>
</feature>
<evidence type="ECO:0000256" key="4">
    <source>
        <dbReference type="ARBA" id="ARBA00022475"/>
    </source>
</evidence>
<evidence type="ECO:0000256" key="13">
    <source>
        <dbReference type="SAM" id="Phobius"/>
    </source>
</evidence>
<dbReference type="Pfam" id="PF01292">
    <property type="entry name" value="Ni_hydr_CYTB"/>
    <property type="match status" value="1"/>
</dbReference>
<keyword evidence="16" id="KW-1185">Reference proteome</keyword>
<dbReference type="SUPFAM" id="SSF81342">
    <property type="entry name" value="Transmembrane di-heme cytochromes"/>
    <property type="match status" value="1"/>
</dbReference>
<dbReference type="PANTHER" id="PTHR30485:SF1">
    <property type="entry name" value="CYTOCHROME YDHU-RELATED"/>
    <property type="match status" value="1"/>
</dbReference>
<keyword evidence="11 13" id="KW-0472">Membrane</keyword>
<comment type="subcellular location">
    <subcellularLocation>
        <location evidence="1">Cell membrane</location>
        <topology evidence="1">Multi-pass membrane protein</topology>
    </subcellularLocation>
</comment>
<evidence type="ECO:0000259" key="14">
    <source>
        <dbReference type="Pfam" id="PF01292"/>
    </source>
</evidence>
<reference evidence="15 16" key="1">
    <citation type="submission" date="2019-02" db="EMBL/GenBank/DDBJ databases">
        <title>Siculibacillus lacustris gen. nov., sp. nov., a new rosette-forming bacterium isolated from a freshwater crater lake (Lake St. Ana, Romania).</title>
        <authorList>
            <person name="Felfoldi T."/>
            <person name="Marton Z."/>
            <person name="Szabo A."/>
            <person name="Mentes A."/>
            <person name="Boka K."/>
            <person name="Marialigeti K."/>
            <person name="Mathe I."/>
            <person name="Koncz M."/>
            <person name="Schumann P."/>
            <person name="Toth E."/>
        </authorList>
    </citation>
    <scope>NUCLEOTIDE SEQUENCE [LARGE SCALE GENOMIC DNA]</scope>
    <source>
        <strain evidence="15 16">SA-279</strain>
    </source>
</reference>
<keyword evidence="7" id="KW-0479">Metal-binding</keyword>
<proteinExistence type="inferred from homology"/>
<keyword evidence="3" id="KW-0813">Transport</keyword>
<evidence type="ECO:0000256" key="7">
    <source>
        <dbReference type="ARBA" id="ARBA00022723"/>
    </source>
</evidence>
<feature type="transmembrane region" description="Helical" evidence="13">
    <location>
        <begin position="171"/>
        <end position="191"/>
    </location>
</feature>
<dbReference type="OrthoDB" id="9781740at2"/>
<dbReference type="InterPro" id="IPR051542">
    <property type="entry name" value="Hydrogenase_cytochrome"/>
</dbReference>
<evidence type="ECO:0000256" key="3">
    <source>
        <dbReference type="ARBA" id="ARBA00022448"/>
    </source>
</evidence>
<feature type="transmembrane region" description="Helical" evidence="13">
    <location>
        <begin position="211"/>
        <end position="229"/>
    </location>
</feature>
<keyword evidence="5" id="KW-0349">Heme</keyword>
<evidence type="ECO:0000256" key="11">
    <source>
        <dbReference type="ARBA" id="ARBA00023136"/>
    </source>
</evidence>
<evidence type="ECO:0000256" key="6">
    <source>
        <dbReference type="ARBA" id="ARBA00022692"/>
    </source>
</evidence>